<dbReference type="Gene3D" id="3.40.50.880">
    <property type="match status" value="1"/>
</dbReference>
<comment type="catalytic activity">
    <reaction evidence="9 11">
        <text>hydrogencarbonate + L-glutamine + 2 ATP + H2O = carbamoyl phosphate + L-glutamate + 2 ADP + phosphate + 2 H(+)</text>
        <dbReference type="Rhea" id="RHEA:18633"/>
        <dbReference type="ChEBI" id="CHEBI:15377"/>
        <dbReference type="ChEBI" id="CHEBI:15378"/>
        <dbReference type="ChEBI" id="CHEBI:17544"/>
        <dbReference type="ChEBI" id="CHEBI:29985"/>
        <dbReference type="ChEBI" id="CHEBI:30616"/>
        <dbReference type="ChEBI" id="CHEBI:43474"/>
        <dbReference type="ChEBI" id="CHEBI:58228"/>
        <dbReference type="ChEBI" id="CHEBI:58359"/>
        <dbReference type="ChEBI" id="CHEBI:456216"/>
        <dbReference type="EC" id="6.3.5.5"/>
    </reaction>
</comment>
<dbReference type="InterPro" id="IPR050472">
    <property type="entry name" value="Anth_synth/Amidotransfase"/>
</dbReference>
<dbReference type="InterPro" id="IPR036480">
    <property type="entry name" value="CarbP_synth_ssu_N_sf"/>
</dbReference>
<dbReference type="GO" id="GO:0006541">
    <property type="term" value="P:glutamine metabolic process"/>
    <property type="evidence" value="ECO:0007669"/>
    <property type="project" value="InterPro"/>
</dbReference>
<evidence type="ECO:0000313" key="14">
    <source>
        <dbReference type="Proteomes" id="UP000886845"/>
    </source>
</evidence>
<gene>
    <name evidence="11 13" type="primary">carA</name>
    <name evidence="13" type="ORF">IAC79_05360</name>
</gene>
<evidence type="ECO:0000256" key="11">
    <source>
        <dbReference type="HAMAP-Rule" id="MF_01209"/>
    </source>
</evidence>
<dbReference type="PROSITE" id="PS51273">
    <property type="entry name" value="GATASE_TYPE_1"/>
    <property type="match status" value="1"/>
</dbReference>
<feature type="binding site" evidence="11">
    <location>
        <position position="61"/>
    </location>
    <ligand>
        <name>L-glutamine</name>
        <dbReference type="ChEBI" id="CHEBI:58359"/>
    </ligand>
</feature>
<dbReference type="CDD" id="cd01744">
    <property type="entry name" value="GATase1_CPSase"/>
    <property type="match status" value="1"/>
</dbReference>
<comment type="subunit">
    <text evidence="11">Composed of two chains; the small (or glutamine) chain promotes the hydrolysis of glutamine to ammonia, which is used by the large (or ammonia) chain to synthesize carbamoyl phosphate. Tetramer of heterodimers (alpha,beta)4.</text>
</comment>
<dbReference type="HAMAP" id="MF_01209">
    <property type="entry name" value="CPSase_S_chain"/>
    <property type="match status" value="1"/>
</dbReference>
<dbReference type="InterPro" id="IPR002474">
    <property type="entry name" value="CarbamoylP_synth_ssu_N"/>
</dbReference>
<feature type="active site" evidence="11">
    <location>
        <position position="351"/>
    </location>
</feature>
<evidence type="ECO:0000256" key="1">
    <source>
        <dbReference type="ARBA" id="ARBA00004812"/>
    </source>
</evidence>
<dbReference type="PANTHER" id="PTHR43418:SF7">
    <property type="entry name" value="CARBAMOYL-PHOSPHATE SYNTHASE SMALL CHAIN"/>
    <property type="match status" value="1"/>
</dbReference>
<dbReference type="GO" id="GO:0004088">
    <property type="term" value="F:carbamoyl-phosphate synthase (glutamine-hydrolyzing) activity"/>
    <property type="evidence" value="ECO:0007669"/>
    <property type="project" value="UniProtKB-UniRule"/>
</dbReference>
<comment type="caution">
    <text evidence="11">Lacks conserved residue(s) required for the propagation of feature annotation.</text>
</comment>
<evidence type="ECO:0000313" key="13">
    <source>
        <dbReference type="EMBL" id="HIV09522.1"/>
    </source>
</evidence>
<comment type="pathway">
    <text evidence="1 11">Pyrimidine metabolism; UMP biosynthesis via de novo pathway; (S)-dihydroorotate from bicarbonate: step 1/3.</text>
</comment>
<dbReference type="InterPro" id="IPR029062">
    <property type="entry name" value="Class_I_gatase-like"/>
</dbReference>
<comment type="catalytic activity">
    <reaction evidence="10 11">
        <text>L-glutamine + H2O = L-glutamate + NH4(+)</text>
        <dbReference type="Rhea" id="RHEA:15889"/>
        <dbReference type="ChEBI" id="CHEBI:15377"/>
        <dbReference type="ChEBI" id="CHEBI:28938"/>
        <dbReference type="ChEBI" id="CHEBI:29985"/>
        <dbReference type="ChEBI" id="CHEBI:58359"/>
    </reaction>
</comment>
<reference evidence="13" key="2">
    <citation type="journal article" date="2021" name="PeerJ">
        <title>Extensive microbial diversity within the chicken gut microbiome revealed by metagenomics and culture.</title>
        <authorList>
            <person name="Gilroy R."/>
            <person name="Ravi A."/>
            <person name="Getino M."/>
            <person name="Pursley I."/>
            <person name="Horton D.L."/>
            <person name="Alikhan N.F."/>
            <person name="Baker D."/>
            <person name="Gharbi K."/>
            <person name="Hall N."/>
            <person name="Watson M."/>
            <person name="Adriaenssens E.M."/>
            <person name="Foster-Nyarko E."/>
            <person name="Jarju S."/>
            <person name="Secka A."/>
            <person name="Antonio M."/>
            <person name="Oren A."/>
            <person name="Chaudhuri R.R."/>
            <person name="La Ragione R."/>
            <person name="Hildebrand F."/>
            <person name="Pallen M.J."/>
        </authorList>
    </citation>
    <scope>NUCLEOTIDE SEQUENCE</scope>
    <source>
        <strain evidence="13">35461</strain>
    </source>
</reference>
<dbReference type="AlphaFoldDB" id="A0A9D1T2T2"/>
<dbReference type="PRINTS" id="PR00099">
    <property type="entry name" value="CPSGATASE"/>
</dbReference>
<dbReference type="GO" id="GO:0006526">
    <property type="term" value="P:L-arginine biosynthetic process"/>
    <property type="evidence" value="ECO:0007669"/>
    <property type="project" value="UniProtKB-UniRule"/>
</dbReference>
<feature type="binding site" evidence="11">
    <location>
        <position position="312"/>
    </location>
    <ligand>
        <name>L-glutamine</name>
        <dbReference type="ChEBI" id="CHEBI:58359"/>
    </ligand>
</feature>
<dbReference type="SUPFAM" id="SSF52317">
    <property type="entry name" value="Class I glutamine amidotransferase-like"/>
    <property type="match status" value="1"/>
</dbReference>
<dbReference type="PRINTS" id="PR00096">
    <property type="entry name" value="GATASE"/>
</dbReference>
<comment type="similarity">
    <text evidence="3 11">Belongs to the CarA family.</text>
</comment>
<dbReference type="Gene3D" id="3.50.30.20">
    <property type="entry name" value="Carbamoyl-phosphate synthase small subunit, N-terminal domain"/>
    <property type="match status" value="1"/>
</dbReference>
<feature type="domain" description="Carbamoyl-phosphate synthase small subunit N-terminal" evidence="12">
    <location>
        <begin position="17"/>
        <end position="146"/>
    </location>
</feature>
<dbReference type="InterPro" id="IPR035686">
    <property type="entry name" value="CPSase_GATase1"/>
</dbReference>
<name>A0A9D1T2T2_9BACT</name>
<dbReference type="NCBIfam" id="TIGR01368">
    <property type="entry name" value="CPSaseIIsmall"/>
    <property type="match status" value="1"/>
</dbReference>
<feature type="binding site" evidence="11">
    <location>
        <position position="309"/>
    </location>
    <ligand>
        <name>L-glutamine</name>
        <dbReference type="ChEBI" id="CHEBI:58359"/>
    </ligand>
</feature>
<feature type="binding site" evidence="11">
    <location>
        <position position="239"/>
    </location>
    <ligand>
        <name>L-glutamine</name>
        <dbReference type="ChEBI" id="CHEBI:58359"/>
    </ligand>
</feature>
<evidence type="ECO:0000256" key="5">
    <source>
        <dbReference type="ARBA" id="ARBA00022741"/>
    </source>
</evidence>
<protein>
    <recommendedName>
        <fullName evidence="11">Carbamoyl phosphate synthase small chain</fullName>
        <ecNumber evidence="11">6.3.5.5</ecNumber>
    </recommendedName>
    <alternativeName>
        <fullName evidence="11">Carbamoyl phosphate synthetase glutamine chain</fullName>
    </alternativeName>
</protein>
<dbReference type="SMART" id="SM01097">
    <property type="entry name" value="CPSase_sm_chain"/>
    <property type="match status" value="1"/>
</dbReference>
<keyword evidence="4 11" id="KW-0436">Ligase</keyword>
<reference evidence="13" key="1">
    <citation type="submission" date="2020-10" db="EMBL/GenBank/DDBJ databases">
        <authorList>
            <person name="Gilroy R."/>
        </authorList>
    </citation>
    <scope>NUCLEOTIDE SEQUENCE</scope>
    <source>
        <strain evidence="13">35461</strain>
    </source>
</reference>
<feature type="active site" evidence="11">
    <location>
        <position position="349"/>
    </location>
</feature>
<dbReference type="Pfam" id="PF00117">
    <property type="entry name" value="GATase"/>
    <property type="match status" value="1"/>
</dbReference>
<dbReference type="GO" id="GO:0005524">
    <property type="term" value="F:ATP binding"/>
    <property type="evidence" value="ECO:0007669"/>
    <property type="project" value="UniProtKB-UniRule"/>
</dbReference>
<keyword evidence="8 11" id="KW-0665">Pyrimidine biosynthesis</keyword>
<dbReference type="EMBL" id="DVOR01000171">
    <property type="protein sequence ID" value="HIV09522.1"/>
    <property type="molecule type" value="Genomic_DNA"/>
</dbReference>
<evidence type="ECO:0000256" key="4">
    <source>
        <dbReference type="ARBA" id="ARBA00022598"/>
    </source>
</evidence>
<evidence type="ECO:0000256" key="6">
    <source>
        <dbReference type="ARBA" id="ARBA00022840"/>
    </source>
</evidence>
<dbReference type="FunFam" id="3.50.30.20:FF:000001">
    <property type="entry name" value="Carbamoyl-phosphate synthase small chain"/>
    <property type="match status" value="1"/>
</dbReference>
<evidence type="ECO:0000256" key="2">
    <source>
        <dbReference type="ARBA" id="ARBA00005077"/>
    </source>
</evidence>
<dbReference type="EC" id="6.3.5.5" evidence="11"/>
<dbReference type="Pfam" id="PF00988">
    <property type="entry name" value="CPSase_sm_chain"/>
    <property type="match status" value="1"/>
</dbReference>
<evidence type="ECO:0000256" key="8">
    <source>
        <dbReference type="ARBA" id="ARBA00022975"/>
    </source>
</evidence>
<keyword evidence="7 11" id="KW-0315">Glutamine amidotransferase</keyword>
<keyword evidence="11" id="KW-0028">Amino-acid biosynthesis</keyword>
<sequence length="374" mass="40240">MNALIEYRAKWAAERARDAFLALADGTVFRGVAFGARQDALGEAVFNTGMSGYQEILTDPSYAGQFVVLTAPEVGNYGCNPEDEESRGLFLSGLVVRRVNPPSNFRATESLEAYLTRHGKPGLYGVDTRTLTLHLRDHGTQRAYLHVSGEPLAEAEAVARARAWEGLDGQDYAARVSAPEPYAWNDAGRFHVVVYDFGVKRNILRCLAAAGCRVTVVPARTPAEAALALRPDGVFLSNGPADPNALPYAQATVRALLDARIPLMGICLGHQLLGLACGARCGRLPFGHHGCNHPVKNLLDGSVAITSQNHNYALADLPDCLALTHVNLNDGTCEGVRHRALPALSVQFHPEAAPGPREAQALFRPFVALMESAK</sequence>
<organism evidence="13 14">
    <name type="scientific">Candidatus Spyradenecus faecavium</name>
    <dbReference type="NCBI Taxonomy" id="2840947"/>
    <lineage>
        <taxon>Bacteria</taxon>
        <taxon>Pseudomonadati</taxon>
        <taxon>Lentisphaerota</taxon>
        <taxon>Lentisphaeria</taxon>
        <taxon>Lentisphaerales</taxon>
        <taxon>Lentisphaeraceae</taxon>
        <taxon>Lentisphaeraceae incertae sedis</taxon>
        <taxon>Candidatus Spyradenecus</taxon>
    </lineage>
</organism>
<evidence type="ECO:0000256" key="3">
    <source>
        <dbReference type="ARBA" id="ARBA00007800"/>
    </source>
</evidence>
<dbReference type="Proteomes" id="UP000886845">
    <property type="component" value="Unassembled WGS sequence"/>
</dbReference>
<keyword evidence="6 11" id="KW-0067">ATP-binding</keyword>
<comment type="caution">
    <text evidence="13">The sequence shown here is derived from an EMBL/GenBank/DDBJ whole genome shotgun (WGS) entry which is preliminary data.</text>
</comment>
<comment type="pathway">
    <text evidence="2 11">Amino-acid biosynthesis; L-arginine biosynthesis; carbamoyl phosphate from bicarbonate: step 1/1.</text>
</comment>
<dbReference type="InterPro" id="IPR017926">
    <property type="entry name" value="GATASE"/>
</dbReference>
<feature type="active site" description="Nucleophile" evidence="11">
    <location>
        <position position="267"/>
    </location>
</feature>
<dbReference type="NCBIfam" id="NF009475">
    <property type="entry name" value="PRK12838.1"/>
    <property type="match status" value="1"/>
</dbReference>
<evidence type="ECO:0000256" key="10">
    <source>
        <dbReference type="ARBA" id="ARBA00049285"/>
    </source>
</evidence>
<feature type="binding site" evidence="11">
    <location>
        <position position="271"/>
    </location>
    <ligand>
        <name>L-glutamine</name>
        <dbReference type="ChEBI" id="CHEBI:58359"/>
    </ligand>
</feature>
<evidence type="ECO:0000256" key="7">
    <source>
        <dbReference type="ARBA" id="ARBA00022962"/>
    </source>
</evidence>
<dbReference type="PRINTS" id="PR00097">
    <property type="entry name" value="ANTSNTHASEII"/>
</dbReference>
<evidence type="ECO:0000256" key="9">
    <source>
        <dbReference type="ARBA" id="ARBA00048816"/>
    </source>
</evidence>
<keyword evidence="11" id="KW-0055">Arginine biosynthesis</keyword>
<accession>A0A9D1T2T2</accession>
<dbReference type="InterPro" id="IPR006274">
    <property type="entry name" value="CarbamoylP_synth_ssu"/>
</dbReference>
<dbReference type="GO" id="GO:0044205">
    <property type="term" value="P:'de novo' UMP biosynthetic process"/>
    <property type="evidence" value="ECO:0007669"/>
    <property type="project" value="UniProtKB-UniRule"/>
</dbReference>
<feature type="region of interest" description="CPSase" evidence="11">
    <location>
        <begin position="1"/>
        <end position="190"/>
    </location>
</feature>
<evidence type="ECO:0000259" key="12">
    <source>
        <dbReference type="SMART" id="SM01097"/>
    </source>
</evidence>
<feature type="binding site" evidence="11">
    <location>
        <position position="268"/>
    </location>
    <ligand>
        <name>L-glutamine</name>
        <dbReference type="ChEBI" id="CHEBI:58359"/>
    </ligand>
</feature>
<dbReference type="SUPFAM" id="SSF52021">
    <property type="entry name" value="Carbamoyl phosphate synthetase, small subunit N-terminal domain"/>
    <property type="match status" value="1"/>
</dbReference>
<comment type="function">
    <text evidence="11">Small subunit of the glutamine-dependent carbamoyl phosphate synthetase (CPSase). CPSase catalyzes the formation of carbamoyl phosphate from the ammonia moiety of glutamine, carbonate, and phosphate donated by ATP, constituting the first step of 2 biosynthetic pathways, one leading to arginine and/or urea and the other to pyrimidine nucleotides. The small subunit (glutamine amidotransferase) binds and cleaves glutamine to supply the large subunit with the substrate ammonia.</text>
</comment>
<dbReference type="GO" id="GO:0006207">
    <property type="term" value="P:'de novo' pyrimidine nucleobase biosynthetic process"/>
    <property type="evidence" value="ECO:0007669"/>
    <property type="project" value="InterPro"/>
</dbReference>
<dbReference type="PANTHER" id="PTHR43418">
    <property type="entry name" value="MULTIFUNCTIONAL TRYPTOPHAN BIOSYNTHESIS PROTEIN-RELATED"/>
    <property type="match status" value="1"/>
</dbReference>
<proteinExistence type="inferred from homology"/>
<keyword evidence="5 11" id="KW-0547">Nucleotide-binding</keyword>